<dbReference type="SMART" id="SM00589">
    <property type="entry name" value="PRY"/>
    <property type="match status" value="1"/>
</dbReference>
<dbReference type="Pfam" id="PF13765">
    <property type="entry name" value="PRY"/>
    <property type="match status" value="1"/>
</dbReference>
<dbReference type="PROSITE" id="PS50188">
    <property type="entry name" value="B302_SPRY"/>
    <property type="match status" value="1"/>
</dbReference>
<dbReference type="InterPro" id="IPR003877">
    <property type="entry name" value="SPRY_dom"/>
</dbReference>
<accession>A0ABP0A0T2</accession>
<dbReference type="Gene3D" id="3.30.160.60">
    <property type="entry name" value="Classic Zinc Finger"/>
    <property type="match status" value="1"/>
</dbReference>
<dbReference type="Proteomes" id="UP001314169">
    <property type="component" value="Chromosome 3"/>
</dbReference>
<evidence type="ECO:0000256" key="5">
    <source>
        <dbReference type="SAM" id="Coils"/>
    </source>
</evidence>
<feature type="domain" description="B30.2/SPRY" evidence="8">
    <location>
        <begin position="275"/>
        <end position="457"/>
    </location>
</feature>
<dbReference type="PROSITE" id="PS50119">
    <property type="entry name" value="ZF_BBOX"/>
    <property type="match status" value="1"/>
</dbReference>
<dbReference type="InterPro" id="IPR043136">
    <property type="entry name" value="B30.2/SPRY_sf"/>
</dbReference>
<dbReference type="Gene3D" id="3.30.40.10">
    <property type="entry name" value="Zinc/RING finger domain, C3HC4 (zinc finger)"/>
    <property type="match status" value="1"/>
</dbReference>
<feature type="domain" description="B box-type" evidence="7">
    <location>
        <begin position="92"/>
        <end position="133"/>
    </location>
</feature>
<organism evidence="9 10">
    <name type="scientific">Pipistrellus nathusii</name>
    <name type="common">Nathusius' pipistrelle</name>
    <dbReference type="NCBI Taxonomy" id="59473"/>
    <lineage>
        <taxon>Eukaryota</taxon>
        <taxon>Metazoa</taxon>
        <taxon>Chordata</taxon>
        <taxon>Craniata</taxon>
        <taxon>Vertebrata</taxon>
        <taxon>Euteleostomi</taxon>
        <taxon>Mammalia</taxon>
        <taxon>Eutheria</taxon>
        <taxon>Laurasiatheria</taxon>
        <taxon>Chiroptera</taxon>
        <taxon>Yangochiroptera</taxon>
        <taxon>Vespertilionidae</taxon>
        <taxon>Pipistrellus</taxon>
    </lineage>
</organism>
<keyword evidence="1" id="KW-0479">Metal-binding</keyword>
<evidence type="ECO:0000259" key="6">
    <source>
        <dbReference type="PROSITE" id="PS50089"/>
    </source>
</evidence>
<dbReference type="InterPro" id="IPR000315">
    <property type="entry name" value="Znf_B-box"/>
</dbReference>
<evidence type="ECO:0000256" key="1">
    <source>
        <dbReference type="ARBA" id="ARBA00022723"/>
    </source>
</evidence>
<gene>
    <name evidence="9" type="ORF">MPIPNATIZW_LOCUS11340</name>
</gene>
<dbReference type="Gene3D" id="2.60.120.920">
    <property type="match status" value="1"/>
</dbReference>
<keyword evidence="5" id="KW-0175">Coiled coil</keyword>
<evidence type="ECO:0000256" key="4">
    <source>
        <dbReference type="PROSITE-ProRule" id="PRU00024"/>
    </source>
</evidence>
<keyword evidence="2 4" id="KW-0863">Zinc-finger</keyword>
<name>A0ABP0A0T2_PIPNA</name>
<dbReference type="Pfam" id="PF00622">
    <property type="entry name" value="SPRY"/>
    <property type="match status" value="1"/>
</dbReference>
<dbReference type="SUPFAM" id="SSF49899">
    <property type="entry name" value="Concanavalin A-like lectins/glucanases"/>
    <property type="match status" value="1"/>
</dbReference>
<dbReference type="EMBL" id="OY882860">
    <property type="protein sequence ID" value="CAK6443034.1"/>
    <property type="molecule type" value="Genomic_DNA"/>
</dbReference>
<evidence type="ECO:0000256" key="3">
    <source>
        <dbReference type="ARBA" id="ARBA00022833"/>
    </source>
</evidence>
<evidence type="ECO:0000313" key="9">
    <source>
        <dbReference type="EMBL" id="CAK6443034.1"/>
    </source>
</evidence>
<protein>
    <recommendedName>
        <fullName evidence="11">Tripartite motif-containing protein 60-like</fullName>
    </recommendedName>
</protein>
<evidence type="ECO:0000259" key="7">
    <source>
        <dbReference type="PROSITE" id="PS50119"/>
    </source>
</evidence>
<dbReference type="PRINTS" id="PR01407">
    <property type="entry name" value="BUTYPHLNCDUF"/>
</dbReference>
<sequence length="457" mass="52650">MAFATGLVAEFQEEAICPICLDHMTDPVTIACEHNFCPSCILQRWEGLQGTFPCPVCLHHCPDRSLKRNPQLCHVMETVQQFPTMKVKRKRQEEPLCKKHHEVLTLFCEKDLELLCAQCRVSPDHGDHPLMPTEEAAATHRRKLKSCIVSFSKQIKDTENRSEMQVLKCFELRQKIENQKDELQTEFKQLKHFLEKKQMETLTSFLIEETKIQEKLIEEKNQISNHSSILNSLLSDIISKCLQTDVDLLAGIKSIYNSYENLETPSIFLYELKEESFELPPYLGLHKIICTFHVDLTLDPETAHPSLYILRDRKSVAYRTSFGRHNLQAPTSCAAVLCSEGFDSGRHFWQVEVGGTGMWSLGVCKESLPRHALMSPFPVNGCWKLQLWANTSVTCRSVNWERIGIFLDYELGEVSFYNLRKRSHLYTFSESFTEKLMPYFCLGPSSKSLVMRIAKDE</sequence>
<keyword evidence="10" id="KW-1185">Reference proteome</keyword>
<dbReference type="InterPro" id="IPR001870">
    <property type="entry name" value="B30.2/SPRY"/>
</dbReference>
<dbReference type="InterPro" id="IPR006574">
    <property type="entry name" value="PRY"/>
</dbReference>
<dbReference type="InterPro" id="IPR017907">
    <property type="entry name" value="Znf_RING_CS"/>
</dbReference>
<dbReference type="SMART" id="SM00336">
    <property type="entry name" value="BBOX"/>
    <property type="match status" value="1"/>
</dbReference>
<dbReference type="Pfam" id="PF15227">
    <property type="entry name" value="zf-C3HC4_4"/>
    <property type="match status" value="1"/>
</dbReference>
<reference evidence="9" key="1">
    <citation type="submission" date="2023-12" db="EMBL/GenBank/DDBJ databases">
        <authorList>
            <person name="Brown T."/>
        </authorList>
    </citation>
    <scope>NUCLEOTIDE SEQUENCE</scope>
</reference>
<evidence type="ECO:0000313" key="10">
    <source>
        <dbReference type="Proteomes" id="UP001314169"/>
    </source>
</evidence>
<dbReference type="InterPro" id="IPR013320">
    <property type="entry name" value="ConA-like_dom_sf"/>
</dbReference>
<dbReference type="InterPro" id="IPR013083">
    <property type="entry name" value="Znf_RING/FYVE/PHD"/>
</dbReference>
<dbReference type="PANTHER" id="PTHR24103">
    <property type="entry name" value="E3 UBIQUITIN-PROTEIN LIGASE TRIM"/>
    <property type="match status" value="1"/>
</dbReference>
<dbReference type="SMART" id="SM00184">
    <property type="entry name" value="RING"/>
    <property type="match status" value="1"/>
</dbReference>
<dbReference type="InterPro" id="IPR050143">
    <property type="entry name" value="TRIM/RBCC"/>
</dbReference>
<feature type="coiled-coil region" evidence="5">
    <location>
        <begin position="173"/>
        <end position="200"/>
    </location>
</feature>
<dbReference type="SUPFAM" id="SSF57845">
    <property type="entry name" value="B-box zinc-binding domain"/>
    <property type="match status" value="1"/>
</dbReference>
<proteinExistence type="predicted"/>
<dbReference type="SMART" id="SM00449">
    <property type="entry name" value="SPRY"/>
    <property type="match status" value="1"/>
</dbReference>
<feature type="domain" description="RING-type" evidence="6">
    <location>
        <begin position="17"/>
        <end position="57"/>
    </location>
</feature>
<dbReference type="Pfam" id="PF00643">
    <property type="entry name" value="zf-B_box"/>
    <property type="match status" value="1"/>
</dbReference>
<evidence type="ECO:0000259" key="8">
    <source>
        <dbReference type="PROSITE" id="PS50188"/>
    </source>
</evidence>
<evidence type="ECO:0008006" key="11">
    <source>
        <dbReference type="Google" id="ProtNLM"/>
    </source>
</evidence>
<evidence type="ECO:0000256" key="2">
    <source>
        <dbReference type="ARBA" id="ARBA00022771"/>
    </source>
</evidence>
<dbReference type="SUPFAM" id="SSF57850">
    <property type="entry name" value="RING/U-box"/>
    <property type="match status" value="1"/>
</dbReference>
<keyword evidence="3" id="KW-0862">Zinc</keyword>
<dbReference type="InterPro" id="IPR001841">
    <property type="entry name" value="Znf_RING"/>
</dbReference>
<dbReference type="PROSITE" id="PS50089">
    <property type="entry name" value="ZF_RING_2"/>
    <property type="match status" value="1"/>
</dbReference>
<dbReference type="PROSITE" id="PS00518">
    <property type="entry name" value="ZF_RING_1"/>
    <property type="match status" value="1"/>
</dbReference>
<dbReference type="InterPro" id="IPR003879">
    <property type="entry name" value="Butyrophylin_SPRY"/>
</dbReference>